<dbReference type="GO" id="GO:0005525">
    <property type="term" value="F:GTP binding"/>
    <property type="evidence" value="ECO:0007669"/>
    <property type="project" value="UniProtKB-UniRule"/>
</dbReference>
<dbReference type="InterPro" id="IPR013482">
    <property type="entry name" value="Molybde_CF_guanTrfase"/>
</dbReference>
<dbReference type="SUPFAM" id="SSF53448">
    <property type="entry name" value="Nucleotide-diphospho-sugar transferases"/>
    <property type="match status" value="1"/>
</dbReference>
<accession>A0A4R7C8M9</accession>
<organism evidence="10 11">
    <name type="scientific">Enterovirga rhinocerotis</name>
    <dbReference type="NCBI Taxonomy" id="1339210"/>
    <lineage>
        <taxon>Bacteria</taxon>
        <taxon>Pseudomonadati</taxon>
        <taxon>Pseudomonadota</taxon>
        <taxon>Alphaproteobacteria</taxon>
        <taxon>Hyphomicrobiales</taxon>
        <taxon>Methylobacteriaceae</taxon>
        <taxon>Enterovirga</taxon>
    </lineage>
</organism>
<keyword evidence="5 8" id="KW-0460">Magnesium</keyword>
<dbReference type="Pfam" id="PF12804">
    <property type="entry name" value="NTP_transf_3"/>
    <property type="match status" value="1"/>
</dbReference>
<sequence length="205" mass="21857">MADRPLGAILAGGLAQRMGGGDKTLLLLAGRTILSRVVERLAPQCAGLILNANGDPGRFERYGLPVVPDGRPDFAGPLAGLLASLDYAATLDDRPDDVLTVSADTPFLPSDLVARLVEARRREGADLACTRSGGRTHPVIGLWPLRTRDDLRIALRNGERGVGRFASRFRLAVAEWETNPVDPFFNANTPADLEEAAAVLAQSPP</sequence>
<dbReference type="AlphaFoldDB" id="A0A4R7C8M9"/>
<dbReference type="Gene3D" id="3.90.550.10">
    <property type="entry name" value="Spore Coat Polysaccharide Biosynthesis Protein SpsA, Chain A"/>
    <property type="match status" value="1"/>
</dbReference>
<keyword evidence="11" id="KW-1185">Reference proteome</keyword>
<evidence type="ECO:0000256" key="4">
    <source>
        <dbReference type="ARBA" id="ARBA00022741"/>
    </source>
</evidence>
<protein>
    <recommendedName>
        <fullName evidence="8">Molybdenum cofactor guanylyltransferase</fullName>
        <shortName evidence="8">MoCo guanylyltransferase</shortName>
        <ecNumber evidence="8">2.7.7.77</ecNumber>
    </recommendedName>
    <alternativeName>
        <fullName evidence="8">GTP:molybdopterin guanylyltransferase</fullName>
    </alternativeName>
    <alternativeName>
        <fullName evidence="8">Mo-MPT guanylyltransferase</fullName>
    </alternativeName>
    <alternativeName>
        <fullName evidence="8">Molybdopterin guanylyltransferase</fullName>
    </alternativeName>
    <alternativeName>
        <fullName evidence="8">Molybdopterin-guanine dinucleotide synthase</fullName>
        <shortName evidence="8">MGD synthase</shortName>
    </alternativeName>
</protein>
<keyword evidence="6 8" id="KW-0342">GTP-binding</keyword>
<feature type="binding site" evidence="8">
    <location>
        <begin position="10"/>
        <end position="12"/>
    </location>
    <ligand>
        <name>GTP</name>
        <dbReference type="ChEBI" id="CHEBI:37565"/>
    </ligand>
</feature>
<keyword evidence="10" id="KW-0548">Nucleotidyltransferase</keyword>
<comment type="catalytic activity">
    <reaction evidence="8">
        <text>Mo-molybdopterin + GTP + H(+) = Mo-molybdopterin guanine dinucleotide + diphosphate</text>
        <dbReference type="Rhea" id="RHEA:34243"/>
        <dbReference type="ChEBI" id="CHEBI:15378"/>
        <dbReference type="ChEBI" id="CHEBI:33019"/>
        <dbReference type="ChEBI" id="CHEBI:37565"/>
        <dbReference type="ChEBI" id="CHEBI:71302"/>
        <dbReference type="ChEBI" id="CHEBI:71310"/>
        <dbReference type="EC" id="2.7.7.77"/>
    </reaction>
</comment>
<dbReference type="EC" id="2.7.7.77" evidence="8"/>
<comment type="caution">
    <text evidence="10">The sequence shown here is derived from an EMBL/GenBank/DDBJ whole genome shotgun (WGS) entry which is preliminary data.</text>
</comment>
<keyword evidence="7 8" id="KW-0501">Molybdenum cofactor biosynthesis</keyword>
<dbReference type="EMBL" id="SNZR01000011">
    <property type="protein sequence ID" value="TDR95004.1"/>
    <property type="molecule type" value="Genomic_DNA"/>
</dbReference>
<evidence type="ECO:0000256" key="3">
    <source>
        <dbReference type="ARBA" id="ARBA00022723"/>
    </source>
</evidence>
<dbReference type="GO" id="GO:1902758">
    <property type="term" value="P:bis(molybdopterin guanine dinucleotide)molybdenum biosynthetic process"/>
    <property type="evidence" value="ECO:0007669"/>
    <property type="project" value="TreeGrafter"/>
</dbReference>
<dbReference type="InterPro" id="IPR025877">
    <property type="entry name" value="MobA-like_NTP_Trfase"/>
</dbReference>
<dbReference type="GO" id="GO:0061603">
    <property type="term" value="F:molybdenum cofactor guanylyltransferase activity"/>
    <property type="evidence" value="ECO:0007669"/>
    <property type="project" value="UniProtKB-EC"/>
</dbReference>
<evidence type="ECO:0000256" key="5">
    <source>
        <dbReference type="ARBA" id="ARBA00022842"/>
    </source>
</evidence>
<feature type="binding site" evidence="8">
    <location>
        <position position="104"/>
    </location>
    <ligand>
        <name>GTP</name>
        <dbReference type="ChEBI" id="CHEBI:37565"/>
    </ligand>
</feature>
<dbReference type="PANTHER" id="PTHR19136">
    <property type="entry name" value="MOLYBDENUM COFACTOR GUANYLYLTRANSFERASE"/>
    <property type="match status" value="1"/>
</dbReference>
<evidence type="ECO:0000313" key="10">
    <source>
        <dbReference type="EMBL" id="TDR95004.1"/>
    </source>
</evidence>
<reference evidence="10 11" key="1">
    <citation type="submission" date="2019-03" db="EMBL/GenBank/DDBJ databases">
        <title>Genomic Encyclopedia of Type Strains, Phase IV (KMG-IV): sequencing the most valuable type-strain genomes for metagenomic binning, comparative biology and taxonomic classification.</title>
        <authorList>
            <person name="Goeker M."/>
        </authorList>
    </citation>
    <scope>NUCLEOTIDE SEQUENCE [LARGE SCALE GENOMIC DNA]</scope>
    <source>
        <strain evidence="10 11">DSM 25903</strain>
    </source>
</reference>
<evidence type="ECO:0000256" key="8">
    <source>
        <dbReference type="HAMAP-Rule" id="MF_00316"/>
    </source>
</evidence>
<proteinExistence type="inferred from homology"/>
<keyword evidence="1 8" id="KW-0963">Cytoplasm</keyword>
<comment type="domain">
    <text evidence="8">The N-terminal domain determines nucleotide recognition and specific binding, while the C-terminal domain determines the specific binding to the target protein.</text>
</comment>
<keyword evidence="2 8" id="KW-0808">Transferase</keyword>
<feature type="domain" description="MobA-like NTP transferase" evidence="9">
    <location>
        <begin position="7"/>
        <end position="165"/>
    </location>
</feature>
<comment type="function">
    <text evidence="8">Transfers a GMP moiety from GTP to Mo-molybdopterin (Mo-MPT) cofactor (Moco or molybdenum cofactor) to form Mo-molybdopterin guanine dinucleotide (Mo-MGD) cofactor.</text>
</comment>
<feature type="binding site" evidence="8">
    <location>
        <position position="104"/>
    </location>
    <ligand>
        <name>Mg(2+)</name>
        <dbReference type="ChEBI" id="CHEBI:18420"/>
    </ligand>
</feature>
<dbReference type="Proteomes" id="UP000295122">
    <property type="component" value="Unassembled WGS sequence"/>
</dbReference>
<dbReference type="InterPro" id="IPR029044">
    <property type="entry name" value="Nucleotide-diphossugar_trans"/>
</dbReference>
<feature type="binding site" evidence="8">
    <location>
        <position position="69"/>
    </location>
    <ligand>
        <name>GTP</name>
        <dbReference type="ChEBI" id="CHEBI:37565"/>
    </ligand>
</feature>
<evidence type="ECO:0000256" key="2">
    <source>
        <dbReference type="ARBA" id="ARBA00022679"/>
    </source>
</evidence>
<dbReference type="NCBIfam" id="TIGR02665">
    <property type="entry name" value="molyb_mobA"/>
    <property type="match status" value="1"/>
</dbReference>
<gene>
    <name evidence="8" type="primary">mobA</name>
    <name evidence="10" type="ORF">EV668_2296</name>
</gene>
<dbReference type="CDD" id="cd02503">
    <property type="entry name" value="MobA"/>
    <property type="match status" value="1"/>
</dbReference>
<dbReference type="PANTHER" id="PTHR19136:SF81">
    <property type="entry name" value="MOLYBDENUM COFACTOR GUANYLYLTRANSFERASE"/>
    <property type="match status" value="1"/>
</dbReference>
<keyword evidence="3 8" id="KW-0479">Metal-binding</keyword>
<comment type="subcellular location">
    <subcellularLocation>
        <location evidence="8">Cytoplasm</location>
    </subcellularLocation>
</comment>
<evidence type="ECO:0000256" key="6">
    <source>
        <dbReference type="ARBA" id="ARBA00023134"/>
    </source>
</evidence>
<dbReference type="GO" id="GO:0046872">
    <property type="term" value="F:metal ion binding"/>
    <property type="evidence" value="ECO:0007669"/>
    <property type="project" value="UniProtKB-KW"/>
</dbReference>
<comment type="cofactor">
    <cofactor evidence="8">
        <name>Mg(2+)</name>
        <dbReference type="ChEBI" id="CHEBI:18420"/>
    </cofactor>
</comment>
<evidence type="ECO:0000259" key="9">
    <source>
        <dbReference type="Pfam" id="PF12804"/>
    </source>
</evidence>
<dbReference type="OrthoDB" id="9788394at2"/>
<dbReference type="GO" id="GO:0005737">
    <property type="term" value="C:cytoplasm"/>
    <property type="evidence" value="ECO:0007669"/>
    <property type="project" value="UniProtKB-SubCell"/>
</dbReference>
<comment type="similarity">
    <text evidence="8">Belongs to the MobA family.</text>
</comment>
<keyword evidence="4 8" id="KW-0547">Nucleotide-binding</keyword>
<feature type="binding site" evidence="8">
    <location>
        <position position="23"/>
    </location>
    <ligand>
        <name>GTP</name>
        <dbReference type="ChEBI" id="CHEBI:37565"/>
    </ligand>
</feature>
<evidence type="ECO:0000256" key="1">
    <source>
        <dbReference type="ARBA" id="ARBA00022490"/>
    </source>
</evidence>
<evidence type="ECO:0000256" key="7">
    <source>
        <dbReference type="ARBA" id="ARBA00023150"/>
    </source>
</evidence>
<dbReference type="HAMAP" id="MF_00316">
    <property type="entry name" value="MobA"/>
    <property type="match status" value="1"/>
</dbReference>
<dbReference type="RefSeq" id="WP_133769850.1">
    <property type="nucleotide sequence ID" value="NZ_SNZR01000011.1"/>
</dbReference>
<comment type="subunit">
    <text evidence="8">Monomer.</text>
</comment>
<name>A0A4R7C8M9_9HYPH</name>
<feature type="binding site" evidence="8">
    <location>
        <position position="51"/>
    </location>
    <ligand>
        <name>GTP</name>
        <dbReference type="ChEBI" id="CHEBI:37565"/>
    </ligand>
</feature>
<evidence type="ECO:0000313" key="11">
    <source>
        <dbReference type="Proteomes" id="UP000295122"/>
    </source>
</evidence>